<dbReference type="InterPro" id="IPR013087">
    <property type="entry name" value="Znf_C2H2_type"/>
</dbReference>
<keyword evidence="3" id="KW-0677">Repeat</keyword>
<feature type="compositionally biased region" description="Gly residues" evidence="10">
    <location>
        <begin position="1"/>
        <end position="14"/>
    </location>
</feature>
<feature type="compositionally biased region" description="Polar residues" evidence="10">
    <location>
        <begin position="225"/>
        <end position="234"/>
    </location>
</feature>
<dbReference type="EMBL" id="JANIIK010000110">
    <property type="protein sequence ID" value="KAJ3596643.1"/>
    <property type="molecule type" value="Genomic_DNA"/>
</dbReference>
<evidence type="ECO:0000259" key="11">
    <source>
        <dbReference type="PROSITE" id="PS50157"/>
    </source>
</evidence>
<feature type="compositionally biased region" description="Acidic residues" evidence="10">
    <location>
        <begin position="1001"/>
        <end position="1012"/>
    </location>
</feature>
<evidence type="ECO:0000256" key="7">
    <source>
        <dbReference type="ARBA" id="ARBA00023155"/>
    </source>
</evidence>
<evidence type="ECO:0000256" key="9">
    <source>
        <dbReference type="PROSITE-ProRule" id="PRU00042"/>
    </source>
</evidence>
<evidence type="ECO:0000313" key="12">
    <source>
        <dbReference type="EMBL" id="KAJ3596643.1"/>
    </source>
</evidence>
<comment type="caution">
    <text evidence="12">The sequence shown here is derived from an EMBL/GenBank/DDBJ whole genome shotgun (WGS) entry which is preliminary data.</text>
</comment>
<feature type="compositionally biased region" description="Gly residues" evidence="10">
    <location>
        <begin position="83"/>
        <end position="100"/>
    </location>
</feature>
<dbReference type="AlphaFoldDB" id="A0A9Q0DZZ7"/>
<dbReference type="Pfam" id="PF00096">
    <property type="entry name" value="zf-C2H2"/>
    <property type="match status" value="2"/>
</dbReference>
<dbReference type="FunFam" id="3.30.160.60:FF:000081">
    <property type="entry name" value="Zinc finger homeobox protein 4"/>
    <property type="match status" value="1"/>
</dbReference>
<keyword evidence="8" id="KW-0539">Nucleus</keyword>
<evidence type="ECO:0000256" key="6">
    <source>
        <dbReference type="ARBA" id="ARBA00023125"/>
    </source>
</evidence>
<feature type="region of interest" description="Disordered" evidence="10">
    <location>
        <begin position="492"/>
        <end position="513"/>
    </location>
</feature>
<dbReference type="SUPFAM" id="SSF57667">
    <property type="entry name" value="beta-beta-alpha zinc fingers"/>
    <property type="match status" value="1"/>
</dbReference>
<feature type="compositionally biased region" description="Polar residues" evidence="10">
    <location>
        <begin position="165"/>
        <end position="175"/>
    </location>
</feature>
<dbReference type="GO" id="GO:0005634">
    <property type="term" value="C:nucleus"/>
    <property type="evidence" value="ECO:0007669"/>
    <property type="project" value="UniProtKB-SubCell"/>
</dbReference>
<feature type="domain" description="C2H2-type" evidence="11">
    <location>
        <begin position="938"/>
        <end position="966"/>
    </location>
</feature>
<sequence length="1037" mass="111705">MDRGEGGGGGGGGAGEERDAPAATAGLHPQPLSPPLLTPEVLPKQGSSSHTSAVAPAKESLAVPHPGQQGAEGSPAREQTQGGAAGGGGGVHFQGIGGCQEQGRKVEEEEESSRGGCLFELGTESEEEHASPGQEEVFFKGGLLPAALQSRDGGEEVEGENTEEAISNQSQTKSKCSLLPQMSQHSSSSSTATAPSGTLADRATALPKPCPPPAPLSPSPKHFSRNPSSATPPSETEVRDINGDRGWISGFPLSFKSQRSTSPSPPPTRHGDGSAGVPHIFVAGDGGAKALEPNDSQPEREVGEEEGEDGGGGGESGERAVLRNLNHDLSPGSLTSHMTIMHSRNSCKTLKCPKCNWHYKSQHTLQLHMREKHPETGGQCVCSGGGGGTSSGGKCVCGGGATGGTCAYCSSGKAHPRLSRGETYACGYKPYRCEVCDYATSSKGNLSIHMQSDKHLNNVQSGGGGVVAPQSQSPEEQVYKLALPLLAAPTGQPAKLAAPPAPPQQQQQQQQQQQALGKRWRCDVCDYETSIARNLRIHTTSEKHTHNMLRLQRGFYLSHCRSLPAGLKHLQNPGGEHPMGLRASGVFHCLVCSCFSSDSLESVEQHLGTPRSLPQAEWCSLVAGGCHCRLCAYTTPLRANFSLHCQTDRHRVRYQLAAHLREGLDRTPEEAAALVAKGNPVQLRCNLCDYVTSSLEKLRGHALSSHHEGSVRVYRFLQQYDGDVDGGVWLFHCLLCNHSSSSKVQVLKHSQTPTHQQREGLLQLQPMGGEELAAIFTIRKSSDVVRGEMSEDIETSSETNEGPPVQTKDTRNSGVEQDPRKTGGTEREKRQAAPPAKRPSSVCEEAQSPPSPKRPKIHQQNENQQTAQCPLCQVTLPFSTLRHHLAYLHSVAQDCVDKLISTQKKMRNQGDGSRCSLAFPTHEKLQLHWQYHAMRAATECPLCARRCRSQEALQRHMQNTHAQPDGAHPQNTHLPSHTAHTQLEHTSVERNIRLSPRVAEEADEEEDDDMEAEALVMEKKAVKTEERKRDGKEAQVE</sequence>
<gene>
    <name evidence="12" type="ORF">NHX12_003047</name>
</gene>
<reference evidence="12" key="1">
    <citation type="submission" date="2022-07" db="EMBL/GenBank/DDBJ databases">
        <title>Chromosome-level genome of Muraenolepis orangiensis.</title>
        <authorList>
            <person name="Kim J."/>
        </authorList>
    </citation>
    <scope>NUCLEOTIDE SEQUENCE</scope>
    <source>
        <strain evidence="12">KU_S4_2022</strain>
        <tissue evidence="12">Muscle</tissue>
    </source>
</reference>
<feature type="domain" description="C2H2-type" evidence="11">
    <location>
        <begin position="431"/>
        <end position="460"/>
    </location>
</feature>
<dbReference type="InterPro" id="IPR036236">
    <property type="entry name" value="Znf_C2H2_sf"/>
</dbReference>
<dbReference type="GO" id="GO:0000978">
    <property type="term" value="F:RNA polymerase II cis-regulatory region sequence-specific DNA binding"/>
    <property type="evidence" value="ECO:0007669"/>
    <property type="project" value="TreeGrafter"/>
</dbReference>
<keyword evidence="4 9" id="KW-0863">Zinc-finger</keyword>
<feature type="compositionally biased region" description="Basic and acidic residues" evidence="10">
    <location>
        <begin position="982"/>
        <end position="992"/>
    </location>
</feature>
<organism evidence="12 13">
    <name type="scientific">Muraenolepis orangiensis</name>
    <name type="common">Patagonian moray cod</name>
    <dbReference type="NCBI Taxonomy" id="630683"/>
    <lineage>
        <taxon>Eukaryota</taxon>
        <taxon>Metazoa</taxon>
        <taxon>Chordata</taxon>
        <taxon>Craniata</taxon>
        <taxon>Vertebrata</taxon>
        <taxon>Euteleostomi</taxon>
        <taxon>Actinopterygii</taxon>
        <taxon>Neopterygii</taxon>
        <taxon>Teleostei</taxon>
        <taxon>Neoteleostei</taxon>
        <taxon>Acanthomorphata</taxon>
        <taxon>Zeiogadaria</taxon>
        <taxon>Gadariae</taxon>
        <taxon>Gadiformes</taxon>
        <taxon>Muraenolepidoidei</taxon>
        <taxon>Muraenolepididae</taxon>
        <taxon>Muraenolepis</taxon>
    </lineage>
</organism>
<evidence type="ECO:0000256" key="8">
    <source>
        <dbReference type="ARBA" id="ARBA00023242"/>
    </source>
</evidence>
<dbReference type="PANTHER" id="PTHR45891:SF1">
    <property type="entry name" value="ZINC FINGER HOMEOBOX PROTEIN 2"/>
    <property type="match status" value="1"/>
</dbReference>
<dbReference type="OrthoDB" id="6417226at2759"/>
<evidence type="ECO:0000256" key="1">
    <source>
        <dbReference type="ARBA" id="ARBA00004123"/>
    </source>
</evidence>
<feature type="region of interest" description="Disordered" evidence="10">
    <location>
        <begin position="956"/>
        <end position="975"/>
    </location>
</feature>
<feature type="region of interest" description="Disordered" evidence="10">
    <location>
        <begin position="784"/>
        <end position="862"/>
    </location>
</feature>
<dbReference type="SMART" id="SM00355">
    <property type="entry name" value="ZnF_C2H2"/>
    <property type="match status" value="9"/>
</dbReference>
<name>A0A9Q0DZZ7_9TELE</name>
<dbReference type="Pfam" id="PF24056">
    <property type="entry name" value="zf-C2H2_ZFHX3"/>
    <property type="match status" value="1"/>
</dbReference>
<evidence type="ECO:0000256" key="5">
    <source>
        <dbReference type="ARBA" id="ARBA00022833"/>
    </source>
</evidence>
<dbReference type="GO" id="GO:0008270">
    <property type="term" value="F:zinc ion binding"/>
    <property type="evidence" value="ECO:0007669"/>
    <property type="project" value="UniProtKB-KW"/>
</dbReference>
<dbReference type="GO" id="GO:0000981">
    <property type="term" value="F:DNA-binding transcription factor activity, RNA polymerase II-specific"/>
    <property type="evidence" value="ECO:0007669"/>
    <property type="project" value="TreeGrafter"/>
</dbReference>
<dbReference type="PROSITE" id="PS00028">
    <property type="entry name" value="ZINC_FINGER_C2H2_1"/>
    <property type="match status" value="2"/>
</dbReference>
<feature type="compositionally biased region" description="Low complexity" evidence="10">
    <location>
        <begin position="177"/>
        <end position="196"/>
    </location>
</feature>
<keyword evidence="6" id="KW-0238">DNA-binding</keyword>
<feature type="region of interest" description="Disordered" evidence="10">
    <location>
        <begin position="982"/>
        <end position="1037"/>
    </location>
</feature>
<dbReference type="Gene3D" id="3.30.160.60">
    <property type="entry name" value="Classic Zinc Finger"/>
    <property type="match status" value="2"/>
</dbReference>
<evidence type="ECO:0000256" key="2">
    <source>
        <dbReference type="ARBA" id="ARBA00022723"/>
    </source>
</evidence>
<protein>
    <recommendedName>
        <fullName evidence="11">C2H2-type domain-containing protein</fullName>
    </recommendedName>
</protein>
<dbReference type="Proteomes" id="UP001148018">
    <property type="component" value="Unassembled WGS sequence"/>
</dbReference>
<feature type="compositionally biased region" description="Basic and acidic residues" evidence="10">
    <location>
        <begin position="817"/>
        <end position="831"/>
    </location>
</feature>
<comment type="subcellular location">
    <subcellularLocation>
        <location evidence="1">Nucleus</location>
    </subcellularLocation>
</comment>
<keyword evidence="7" id="KW-0371">Homeobox</keyword>
<evidence type="ECO:0000256" key="3">
    <source>
        <dbReference type="ARBA" id="ARBA00022737"/>
    </source>
</evidence>
<feature type="region of interest" description="Disordered" evidence="10">
    <location>
        <begin position="1"/>
        <end position="318"/>
    </location>
</feature>
<feature type="non-terminal residue" evidence="12">
    <location>
        <position position="1037"/>
    </location>
</feature>
<proteinExistence type="predicted"/>
<keyword evidence="13" id="KW-1185">Reference proteome</keyword>
<keyword evidence="5" id="KW-0862">Zinc</keyword>
<evidence type="ECO:0000256" key="10">
    <source>
        <dbReference type="SAM" id="MobiDB-lite"/>
    </source>
</evidence>
<dbReference type="PROSITE" id="PS50157">
    <property type="entry name" value="ZINC_FINGER_C2H2_2"/>
    <property type="match status" value="2"/>
</dbReference>
<feature type="compositionally biased region" description="Basic and acidic residues" evidence="10">
    <location>
        <begin position="1016"/>
        <end position="1037"/>
    </location>
</feature>
<evidence type="ECO:0000313" key="13">
    <source>
        <dbReference type="Proteomes" id="UP001148018"/>
    </source>
</evidence>
<keyword evidence="2" id="KW-0479">Metal-binding</keyword>
<evidence type="ECO:0000256" key="4">
    <source>
        <dbReference type="ARBA" id="ARBA00022771"/>
    </source>
</evidence>
<accession>A0A9Q0DZZ7</accession>
<dbReference type="PANTHER" id="PTHR45891">
    <property type="entry name" value="ZINC FINGER HOMEOBOX PROTEIN"/>
    <property type="match status" value="1"/>
</dbReference>
<feature type="compositionally biased region" description="Pro residues" evidence="10">
    <location>
        <begin position="208"/>
        <end position="218"/>
    </location>
</feature>
<dbReference type="InterPro" id="IPR051968">
    <property type="entry name" value="ZnFinger_Homeobox_TR"/>
</dbReference>